<keyword evidence="5 6" id="KW-0472">Membrane</keyword>
<evidence type="ECO:0000313" key="8">
    <source>
        <dbReference type="EMBL" id="MBW18505.1"/>
    </source>
</evidence>
<reference evidence="8" key="1">
    <citation type="submission" date="2017-10" db="EMBL/GenBank/DDBJ databases">
        <title>Transcriptome Assembly of Sugarcane Aphid Adults.</title>
        <authorList>
            <person name="Scully E.D."/>
            <person name="Palmer N.A."/>
            <person name="Geib S.M."/>
            <person name="Sarath G."/>
            <person name="Sattler S.E."/>
        </authorList>
    </citation>
    <scope>NUCLEOTIDE SEQUENCE</scope>
    <source>
        <tissue evidence="8">Whole body</tissue>
    </source>
</reference>
<dbReference type="InterPro" id="IPR007603">
    <property type="entry name" value="Choline_transptr-like"/>
</dbReference>
<feature type="transmembrane region" description="Helical" evidence="6">
    <location>
        <begin position="290"/>
        <end position="310"/>
    </location>
</feature>
<feature type="transmembrane region" description="Helical" evidence="6">
    <location>
        <begin position="489"/>
        <end position="507"/>
    </location>
</feature>
<keyword evidence="4 6" id="KW-1133">Transmembrane helix</keyword>
<feature type="transmembrane region" description="Helical" evidence="6">
    <location>
        <begin position="338"/>
        <end position="369"/>
    </location>
</feature>
<name>A0A2H8TW46_9HEMI</name>
<comment type="function">
    <text evidence="6">Choline transporter.</text>
</comment>
<accession>A0A2H8TW46</accession>
<proteinExistence type="inferred from homology"/>
<dbReference type="PANTHER" id="PTHR12385:SF96">
    <property type="entry name" value="CHOLINE TRANSPORTER-LIKE PROTEIN"/>
    <property type="match status" value="1"/>
</dbReference>
<evidence type="ECO:0000256" key="5">
    <source>
        <dbReference type="ARBA" id="ARBA00023136"/>
    </source>
</evidence>
<feature type="transmembrane region" description="Helical" evidence="6">
    <location>
        <begin position="196"/>
        <end position="218"/>
    </location>
</feature>
<evidence type="ECO:0000256" key="3">
    <source>
        <dbReference type="ARBA" id="ARBA00022692"/>
    </source>
</evidence>
<evidence type="ECO:0000256" key="2">
    <source>
        <dbReference type="ARBA" id="ARBA00007168"/>
    </source>
</evidence>
<evidence type="ECO:0000256" key="7">
    <source>
        <dbReference type="SAM" id="MobiDB-lite"/>
    </source>
</evidence>
<dbReference type="GO" id="GO:0005886">
    <property type="term" value="C:plasma membrane"/>
    <property type="evidence" value="ECO:0007669"/>
    <property type="project" value="UniProtKB-SubCell"/>
</dbReference>
<dbReference type="AlphaFoldDB" id="A0A2H8TW46"/>
<feature type="transmembrane region" description="Helical" evidence="6">
    <location>
        <begin position="39"/>
        <end position="58"/>
    </location>
</feature>
<evidence type="ECO:0000256" key="4">
    <source>
        <dbReference type="ARBA" id="ARBA00022989"/>
    </source>
</evidence>
<dbReference type="Pfam" id="PF04515">
    <property type="entry name" value="Choline_transpo"/>
    <property type="match status" value="1"/>
</dbReference>
<evidence type="ECO:0000256" key="1">
    <source>
        <dbReference type="ARBA" id="ARBA00004141"/>
    </source>
</evidence>
<dbReference type="PANTHER" id="PTHR12385">
    <property type="entry name" value="CHOLINE TRANSPORTER-LIKE (SLC FAMILY 44)"/>
    <property type="match status" value="1"/>
</dbReference>
<dbReference type="GO" id="GO:0022857">
    <property type="term" value="F:transmembrane transporter activity"/>
    <property type="evidence" value="ECO:0007669"/>
    <property type="project" value="UniProtKB-UniRule"/>
</dbReference>
<comment type="subcellular location">
    <subcellularLocation>
        <location evidence="6">Cell membrane</location>
        <topology evidence="6">Multi-pass membrane protein</topology>
    </subcellularLocation>
    <subcellularLocation>
        <location evidence="1">Membrane</location>
        <topology evidence="1">Multi-pass membrane protein</topology>
    </subcellularLocation>
</comment>
<feature type="region of interest" description="Disordered" evidence="7">
    <location>
        <begin position="1"/>
        <end position="22"/>
    </location>
</feature>
<sequence>MGDLFSCCSSSDRVEPSSPDAKANFKGPVKGRSCTDCSFLVLFLFVLITVFGLVIYCTSNGDVNRLFYGFDECGDICGFKNKNTDPKFCNGKDMTSKPFLKIDAPIYKVADLKHVKRECVESCSDYKDYQEFLHRCIQKGNESTINNILKNSRIGSLFQEVTQDLQHTKWDIIYLCIFAFITSLVIVFLIRFVAGIVVWFVLIGVVVVSISASIFLWVTWKQKSDSEIKDLVEQQDVNTYFAFALIATISTIVILLIIVAMRSRIALVVQLFKESGKAIQSMPLLLLQPIMTFFCLCLAIFLWSYFAILIQASGSPAFEPLSHSVYYKKDQLMKFARIYNIVVLLWVIEFIIGCQHMIIAGSVATWFFTRNKDNVSSPISTSISNLFNFHLGSVAFGSFIITIFQIIRAILNFIDESLKESKNEIAQALYKVFQCLFSCLQQFLQYLTRNAYIEVAIYGDNFCKSGQQAFKMITSNVLRVAAINSVGDFVLFLGKVLVVTSTVLLGFKMLETKPGVLHLWVPLTVAGIFAYFVAHCFISVYEMVIDTIFMCFCEDCNLNDGVTQEYYMSKELMDFVESSQKVLRVGDGASN</sequence>
<dbReference type="OrthoDB" id="420519at2759"/>
<dbReference type="EMBL" id="GFXV01006700">
    <property type="protein sequence ID" value="MBW18505.1"/>
    <property type="molecule type" value="Transcribed_RNA"/>
</dbReference>
<comment type="similarity">
    <text evidence="2 6">Belongs to the CTL (choline transporter-like) family.</text>
</comment>
<feature type="transmembrane region" description="Helical" evidence="6">
    <location>
        <begin position="239"/>
        <end position="261"/>
    </location>
</feature>
<feature type="transmembrane region" description="Helical" evidence="6">
    <location>
        <begin position="389"/>
        <end position="411"/>
    </location>
</feature>
<feature type="transmembrane region" description="Helical" evidence="6">
    <location>
        <begin position="519"/>
        <end position="541"/>
    </location>
</feature>
<keyword evidence="3 6" id="KW-0812">Transmembrane</keyword>
<gene>
    <name evidence="8" type="primary">slc44a1_0</name>
</gene>
<protein>
    <recommendedName>
        <fullName evidence="6">Choline transporter-like protein</fullName>
    </recommendedName>
</protein>
<organism evidence="8">
    <name type="scientific">Melanaphis sacchari</name>
    <dbReference type="NCBI Taxonomy" id="742174"/>
    <lineage>
        <taxon>Eukaryota</taxon>
        <taxon>Metazoa</taxon>
        <taxon>Ecdysozoa</taxon>
        <taxon>Arthropoda</taxon>
        <taxon>Hexapoda</taxon>
        <taxon>Insecta</taxon>
        <taxon>Pterygota</taxon>
        <taxon>Neoptera</taxon>
        <taxon>Paraneoptera</taxon>
        <taxon>Hemiptera</taxon>
        <taxon>Sternorrhyncha</taxon>
        <taxon>Aphidomorpha</taxon>
        <taxon>Aphidoidea</taxon>
        <taxon>Aphididae</taxon>
        <taxon>Aphidini</taxon>
        <taxon>Melanaphis</taxon>
    </lineage>
</organism>
<evidence type="ECO:0000256" key="6">
    <source>
        <dbReference type="RuleBase" id="RU368066"/>
    </source>
</evidence>
<feature type="transmembrane region" description="Helical" evidence="6">
    <location>
        <begin position="172"/>
        <end position="190"/>
    </location>
</feature>